<proteinExistence type="predicted"/>
<evidence type="ECO:0000313" key="2">
    <source>
        <dbReference type="Proteomes" id="UP000275777"/>
    </source>
</evidence>
<evidence type="ECO:0000313" key="1">
    <source>
        <dbReference type="EMBL" id="VEB42743.1"/>
    </source>
</evidence>
<protein>
    <submittedName>
        <fullName evidence="1">Uncharacterized protein</fullName>
    </submittedName>
</protein>
<gene>
    <name evidence="1" type="ORF">NCTC9695_03194</name>
</gene>
<reference evidence="1 2" key="1">
    <citation type="submission" date="2018-12" db="EMBL/GenBank/DDBJ databases">
        <authorList>
            <consortium name="Pathogen Informatics"/>
        </authorList>
    </citation>
    <scope>NUCLEOTIDE SEQUENCE [LARGE SCALE GENOMIC DNA]</scope>
    <source>
        <strain evidence="1 2">NCTC9695</strain>
    </source>
</reference>
<dbReference type="EMBL" id="LR134182">
    <property type="protein sequence ID" value="VEB42743.1"/>
    <property type="molecule type" value="Genomic_DNA"/>
</dbReference>
<organism evidence="1 2">
    <name type="scientific">Chromobacterium violaceum</name>
    <dbReference type="NCBI Taxonomy" id="536"/>
    <lineage>
        <taxon>Bacteria</taxon>
        <taxon>Pseudomonadati</taxon>
        <taxon>Pseudomonadota</taxon>
        <taxon>Betaproteobacteria</taxon>
        <taxon>Neisseriales</taxon>
        <taxon>Chromobacteriaceae</taxon>
        <taxon>Chromobacterium</taxon>
    </lineage>
</organism>
<accession>A0A447TCW6</accession>
<name>A0A447TCW6_CHRVL</name>
<dbReference type="Proteomes" id="UP000275777">
    <property type="component" value="Chromosome"/>
</dbReference>
<dbReference type="AlphaFoldDB" id="A0A447TCW6"/>
<sequence>MSIVKHSQFHLRAVVIQMDKSPRVAFFMQQPNDEIEIALAILQRIAAWLGRFDLDVQRLYPGEGGIGFLVFFYDLLDDVRHAQVLEHAGGPTMAQ</sequence>